<protein>
    <submittedName>
        <fullName evidence="1">Uncharacterized protein</fullName>
    </submittedName>
</protein>
<dbReference type="PANTHER" id="PTHR33050:SF7">
    <property type="entry name" value="RIBONUCLEASE H"/>
    <property type="match status" value="1"/>
</dbReference>
<accession>A0A060SMS4</accession>
<keyword evidence="2" id="KW-1185">Reference proteome</keyword>
<gene>
    <name evidence="1" type="ORF">BN946_scf185015.g56</name>
</gene>
<dbReference type="OMA" id="IAMINIP"/>
<organism evidence="1 2">
    <name type="scientific">Pycnoporus cinnabarinus</name>
    <name type="common">Cinnabar-red polypore</name>
    <name type="synonym">Trametes cinnabarina</name>
    <dbReference type="NCBI Taxonomy" id="5643"/>
    <lineage>
        <taxon>Eukaryota</taxon>
        <taxon>Fungi</taxon>
        <taxon>Dikarya</taxon>
        <taxon>Basidiomycota</taxon>
        <taxon>Agaricomycotina</taxon>
        <taxon>Agaricomycetes</taxon>
        <taxon>Polyporales</taxon>
        <taxon>Polyporaceae</taxon>
        <taxon>Trametes</taxon>
    </lineage>
</organism>
<dbReference type="SUPFAM" id="SSF56672">
    <property type="entry name" value="DNA/RNA polymerases"/>
    <property type="match status" value="1"/>
</dbReference>
<dbReference type="HOGENOM" id="CLU_066701_0_0_1"/>
<reference evidence="1" key="1">
    <citation type="submission" date="2014-01" db="EMBL/GenBank/DDBJ databases">
        <title>The genome of the white-rot fungus Pycnoporus cinnabarinus: a basidiomycete model with a versatile arsenal for lignocellulosic biomass breakdown.</title>
        <authorList>
            <person name="Levasseur A."/>
            <person name="Lomascolo A."/>
            <person name="Ruiz-Duenas F.J."/>
            <person name="Uzan E."/>
            <person name="Piumi F."/>
            <person name="Kues U."/>
            <person name="Ram A.F.J."/>
            <person name="Murat C."/>
            <person name="Haon M."/>
            <person name="Benoit I."/>
            <person name="Arfi Y."/>
            <person name="Chevret D."/>
            <person name="Drula E."/>
            <person name="Kwon M.J."/>
            <person name="Gouret P."/>
            <person name="Lesage-Meessen L."/>
            <person name="Lombard V."/>
            <person name="Mariette J."/>
            <person name="Noirot C."/>
            <person name="Park J."/>
            <person name="Patyshakuliyeva A."/>
            <person name="Wieneger R.A.B."/>
            <person name="Wosten H.A.B."/>
            <person name="Martin F."/>
            <person name="Coutinho P.M."/>
            <person name="de Vries R."/>
            <person name="Martinez A.T."/>
            <person name="Klopp C."/>
            <person name="Pontarotti P."/>
            <person name="Henrissat B."/>
            <person name="Record E."/>
        </authorList>
    </citation>
    <scope>NUCLEOTIDE SEQUENCE [LARGE SCALE GENOMIC DNA]</scope>
    <source>
        <strain evidence="1">BRFM137</strain>
    </source>
</reference>
<dbReference type="Proteomes" id="UP000029665">
    <property type="component" value="Unassembled WGS sequence"/>
</dbReference>
<dbReference type="InterPro" id="IPR043502">
    <property type="entry name" value="DNA/RNA_pol_sf"/>
</dbReference>
<sequence>MSVLSALARGRVCKAQSMGPFVAFLDARGWGPNRKWVDDLLNGRYPVAGSADVGWTYTHSVQDIFKLAESLGIPLHQEKWTPHAFEAEYAGFAWDAGHRTVALAEKKRLKYLGRVEDALCSSKDKALHMDLHTVQKLNGTLSHCAFIYPHGRTFLSGLYAFAASFRSKFAPRYPPKSVIVDLGWWRDVLAKPSAKRALRPRRSLTDLDVWVDASSAWGIGLITGATWDAWKWAVPYETWHSDGRDIGWAEMVAIELALRTLEEAGIRDADVLIRSDNEGVIHALQRGRSRNFQVNLSIRRTEALCMALNIVIRPIYVNAKINRADPVSRGIPDPSLQRAKARFSLPQEVSKYLAHA</sequence>
<name>A0A060SMS4_PYCCI</name>
<comment type="caution">
    <text evidence="1">The sequence shown here is derived from an EMBL/GenBank/DDBJ whole genome shotgun (WGS) entry which is preliminary data.</text>
</comment>
<dbReference type="PANTHER" id="PTHR33050">
    <property type="entry name" value="REVERSE TRANSCRIPTASE DOMAIN-CONTAINING PROTEIN"/>
    <property type="match status" value="1"/>
</dbReference>
<dbReference type="AlphaFoldDB" id="A0A060SMS4"/>
<evidence type="ECO:0000313" key="1">
    <source>
        <dbReference type="EMBL" id="CDO73728.1"/>
    </source>
</evidence>
<dbReference type="EMBL" id="CCBP010000123">
    <property type="protein sequence ID" value="CDO73728.1"/>
    <property type="molecule type" value="Genomic_DNA"/>
</dbReference>
<proteinExistence type="predicted"/>
<evidence type="ECO:0000313" key="2">
    <source>
        <dbReference type="Proteomes" id="UP000029665"/>
    </source>
</evidence>
<dbReference type="STRING" id="5643.A0A060SMS4"/>
<dbReference type="InterPro" id="IPR052055">
    <property type="entry name" value="Hepadnavirus_pol/RT"/>
</dbReference>
<dbReference type="OrthoDB" id="3248529at2759"/>